<reference evidence="2 3" key="1">
    <citation type="journal article" date="2019" name="Int. J. Syst. Evol. Microbiol.">
        <title>The Global Catalogue of Microorganisms (GCM) 10K type strain sequencing project: providing services to taxonomists for standard genome sequencing and annotation.</title>
        <authorList>
            <consortium name="The Broad Institute Genomics Platform"/>
            <consortium name="The Broad Institute Genome Sequencing Center for Infectious Disease"/>
            <person name="Wu L."/>
            <person name="Ma J."/>
        </authorList>
    </citation>
    <scope>NUCLEOTIDE SEQUENCE [LARGE SCALE GENOMIC DNA]</scope>
    <source>
        <strain evidence="2 3">JCM 9383</strain>
    </source>
</reference>
<dbReference type="PROSITE" id="PS00622">
    <property type="entry name" value="HTH_LUXR_1"/>
    <property type="match status" value="1"/>
</dbReference>
<protein>
    <submittedName>
        <fullName evidence="2">LuxR family transcriptional regulator</fullName>
    </submittedName>
</protein>
<evidence type="ECO:0000313" key="3">
    <source>
        <dbReference type="Proteomes" id="UP001500979"/>
    </source>
</evidence>
<dbReference type="PANTHER" id="PTHR47691">
    <property type="entry name" value="REGULATOR-RELATED"/>
    <property type="match status" value="1"/>
</dbReference>
<evidence type="ECO:0000259" key="1">
    <source>
        <dbReference type="PROSITE" id="PS50043"/>
    </source>
</evidence>
<dbReference type="InterPro" id="IPR058852">
    <property type="entry name" value="HTH_77"/>
</dbReference>
<dbReference type="InterPro" id="IPR011990">
    <property type="entry name" value="TPR-like_helical_dom_sf"/>
</dbReference>
<dbReference type="RefSeq" id="WP_344684868.1">
    <property type="nucleotide sequence ID" value="NZ_BAAAUX010000026.1"/>
</dbReference>
<keyword evidence="3" id="KW-1185">Reference proteome</keyword>
<dbReference type="InterPro" id="IPR027417">
    <property type="entry name" value="P-loop_NTPase"/>
</dbReference>
<dbReference type="InterPro" id="IPR002182">
    <property type="entry name" value="NB-ARC"/>
</dbReference>
<dbReference type="InterPro" id="IPR016032">
    <property type="entry name" value="Sig_transdc_resp-reg_C-effctor"/>
</dbReference>
<sequence>MVSTAQARVREPAGNLPVDVTSFVGRRREITLTKRLLAESRVVTITGPGGVGKTRLALRVAANMRRSFRDKVWCVGLEDVLDPRLLTDAVIDQLGLGSPSSGDDVNTIVEHLKNREMLLVLDNCEQIVDAVAELVDTVIRWCPGVRVLATSRQSLGVAGESTMALAPLQVPDIDNLPPPDAYEQYASVRLFVDRAKAAVPEFEVDENNAGPLMRLCYQLDGNPLAIELAAVRLRSLSPQQLEERLAERYDLLSEGRRGAPQRQQSLRALIDWSYELCSDQDKLAWARVSAFSGSFDLEAAEHVAGDGLDVLVAMHSLVDKSILIRDEEGGQVRYRLLHALREYGQERLADSGEQDEIRRRHLHWYARMITRFAAEWIGPEQVAWVNRLTSEQSNLRTALKSALAETPPGTTALRITRKMAIFWGVRGLAGEARYWLDQALAVCTEPSAARASALRSSAWFALLQGDHEEAEPLLAEARELMSRHPDPVERAHLNQTLGMAAFFGGDLDRATELHQEALTAFQELQVPGGELFALFGLGLARGLGGDYALGLELLQQSVKLSTDLGELFWRSHVLWAMAHVEVSRGEVTHAEAVAKEALRLQRRLSNRLASAFTLDTLAWTAEEQGRLERAARLFGAAAATWDTLRAAPTYYSTFEIGHNEHMQRVREALGEQAYQDAFEQGYEMPPSAAHDFALESKKRGTSARRDNVHPMPLTRREREIAELVAQGRTNKDIAESLVIAQRTVEGHVQNILTKLDFTSRAQIAGWVAGQKQSAPADTGGA</sequence>
<feature type="domain" description="HTH luxR-type" evidence="1">
    <location>
        <begin position="706"/>
        <end position="771"/>
    </location>
</feature>
<accession>A0ABN3VKC9</accession>
<comment type="caution">
    <text evidence="2">The sequence shown here is derived from an EMBL/GenBank/DDBJ whole genome shotgun (WGS) entry which is preliminary data.</text>
</comment>
<dbReference type="InterPro" id="IPR000792">
    <property type="entry name" value="Tscrpt_reg_LuxR_C"/>
</dbReference>
<dbReference type="PRINTS" id="PR00364">
    <property type="entry name" value="DISEASERSIST"/>
</dbReference>
<dbReference type="SUPFAM" id="SSF52540">
    <property type="entry name" value="P-loop containing nucleoside triphosphate hydrolases"/>
    <property type="match status" value="1"/>
</dbReference>
<dbReference type="Gene3D" id="1.10.10.10">
    <property type="entry name" value="Winged helix-like DNA-binding domain superfamily/Winged helix DNA-binding domain"/>
    <property type="match status" value="1"/>
</dbReference>
<dbReference type="SMART" id="SM00421">
    <property type="entry name" value="HTH_LUXR"/>
    <property type="match status" value="1"/>
</dbReference>
<dbReference type="SUPFAM" id="SSF46894">
    <property type="entry name" value="C-terminal effector domain of the bipartite response regulators"/>
    <property type="match status" value="1"/>
</dbReference>
<dbReference type="Proteomes" id="UP001500979">
    <property type="component" value="Unassembled WGS sequence"/>
</dbReference>
<dbReference type="PROSITE" id="PS50043">
    <property type="entry name" value="HTH_LUXR_2"/>
    <property type="match status" value="1"/>
</dbReference>
<proteinExistence type="predicted"/>
<dbReference type="SUPFAM" id="SSF48452">
    <property type="entry name" value="TPR-like"/>
    <property type="match status" value="1"/>
</dbReference>
<dbReference type="Pfam" id="PF00931">
    <property type="entry name" value="NB-ARC"/>
    <property type="match status" value="1"/>
</dbReference>
<dbReference type="Gene3D" id="1.25.40.10">
    <property type="entry name" value="Tetratricopeptide repeat domain"/>
    <property type="match status" value="1"/>
</dbReference>
<dbReference type="Pfam" id="PF00196">
    <property type="entry name" value="GerE"/>
    <property type="match status" value="1"/>
</dbReference>
<name>A0ABN3VKC9_9PSEU</name>
<dbReference type="Pfam" id="PF25872">
    <property type="entry name" value="HTH_77"/>
    <property type="match status" value="1"/>
</dbReference>
<dbReference type="Gene3D" id="3.40.50.300">
    <property type="entry name" value="P-loop containing nucleotide triphosphate hydrolases"/>
    <property type="match status" value="1"/>
</dbReference>
<evidence type="ECO:0000313" key="2">
    <source>
        <dbReference type="EMBL" id="GAA2813784.1"/>
    </source>
</evidence>
<gene>
    <name evidence="2" type="ORF">GCM10010470_56560</name>
</gene>
<dbReference type="CDD" id="cd06170">
    <property type="entry name" value="LuxR_C_like"/>
    <property type="match status" value="1"/>
</dbReference>
<dbReference type="InterPro" id="IPR036388">
    <property type="entry name" value="WH-like_DNA-bd_sf"/>
</dbReference>
<dbReference type="PANTHER" id="PTHR47691:SF3">
    <property type="entry name" value="HTH-TYPE TRANSCRIPTIONAL REGULATOR RV0890C-RELATED"/>
    <property type="match status" value="1"/>
</dbReference>
<organism evidence="2 3">
    <name type="scientific">Saccharopolyspora taberi</name>
    <dbReference type="NCBI Taxonomy" id="60895"/>
    <lineage>
        <taxon>Bacteria</taxon>
        <taxon>Bacillati</taxon>
        <taxon>Actinomycetota</taxon>
        <taxon>Actinomycetes</taxon>
        <taxon>Pseudonocardiales</taxon>
        <taxon>Pseudonocardiaceae</taxon>
        <taxon>Saccharopolyspora</taxon>
    </lineage>
</organism>
<dbReference type="EMBL" id="BAAAUX010000026">
    <property type="protein sequence ID" value="GAA2813784.1"/>
    <property type="molecule type" value="Genomic_DNA"/>
</dbReference>
<dbReference type="PRINTS" id="PR00038">
    <property type="entry name" value="HTHLUXR"/>
</dbReference>